<comment type="caution">
    <text evidence="1">The sequence shown here is derived from an EMBL/GenBank/DDBJ whole genome shotgun (WGS) entry which is preliminary data.</text>
</comment>
<evidence type="ECO:0000313" key="1">
    <source>
        <dbReference type="EMBL" id="OGC43382.1"/>
    </source>
</evidence>
<protein>
    <submittedName>
        <fullName evidence="1">Uncharacterized protein</fullName>
    </submittedName>
</protein>
<evidence type="ECO:0000313" key="2">
    <source>
        <dbReference type="Proteomes" id="UP000177025"/>
    </source>
</evidence>
<dbReference type="InterPro" id="IPR046230">
    <property type="entry name" value="DUF6263"/>
</dbReference>
<dbReference type="EMBL" id="MEUM01000023">
    <property type="protein sequence ID" value="OGC43382.1"/>
    <property type="molecule type" value="Genomic_DNA"/>
</dbReference>
<reference evidence="1 2" key="1">
    <citation type="journal article" date="2016" name="Nat. Commun.">
        <title>Thousands of microbial genomes shed light on interconnected biogeochemical processes in an aquifer system.</title>
        <authorList>
            <person name="Anantharaman K."/>
            <person name="Brown C.T."/>
            <person name="Hug L.A."/>
            <person name="Sharon I."/>
            <person name="Castelle C.J."/>
            <person name="Probst A.J."/>
            <person name="Thomas B.C."/>
            <person name="Singh A."/>
            <person name="Wilkins M.J."/>
            <person name="Karaoz U."/>
            <person name="Brodie E.L."/>
            <person name="Williams K.H."/>
            <person name="Hubbard S.S."/>
            <person name="Banfield J.F."/>
        </authorList>
    </citation>
    <scope>NUCLEOTIDE SEQUENCE [LARGE SCALE GENOMIC DNA]</scope>
</reference>
<dbReference type="Proteomes" id="UP000177025">
    <property type="component" value="Unassembled WGS sequence"/>
</dbReference>
<accession>A0A1F4UEM1</accession>
<gene>
    <name evidence="1" type="ORF">A2Y85_08515</name>
</gene>
<sequence>MKRSMSVFIFSLLLGQSFTMTVSSRMKIVALEGLDEMVDRMIDNLDIPEGMSREQMKENFQNQFGDESMKETMEQMFAFYPELPVRKGDTWYNELDSGY</sequence>
<dbReference type="AlphaFoldDB" id="A0A1F4UEM1"/>
<organism evidence="1 2">
    <name type="scientific">candidate division WOR-3 bacterium RBG_13_43_14</name>
    <dbReference type="NCBI Taxonomy" id="1802590"/>
    <lineage>
        <taxon>Bacteria</taxon>
        <taxon>Bacteria division WOR-3</taxon>
    </lineage>
</organism>
<proteinExistence type="predicted"/>
<name>A0A1F4UEM1_UNCW3</name>
<dbReference type="Pfam" id="PF19777">
    <property type="entry name" value="DUF6263"/>
    <property type="match status" value="1"/>
</dbReference>